<keyword evidence="3 5" id="KW-1133">Transmembrane helix</keyword>
<keyword evidence="2 5" id="KW-0812">Transmembrane</keyword>
<feature type="transmembrane region" description="Helical" evidence="5">
    <location>
        <begin position="67"/>
        <end position="87"/>
    </location>
</feature>
<feature type="transmembrane region" description="Helical" evidence="5">
    <location>
        <begin position="123"/>
        <end position="147"/>
    </location>
</feature>
<organism evidence="6 9">
    <name type="scientific">Staphylococcus agnetis</name>
    <dbReference type="NCBI Taxonomy" id="985762"/>
    <lineage>
        <taxon>Bacteria</taxon>
        <taxon>Bacillati</taxon>
        <taxon>Bacillota</taxon>
        <taxon>Bacilli</taxon>
        <taxon>Bacillales</taxon>
        <taxon>Staphylococcaceae</taxon>
        <taxon>Staphylococcus</taxon>
    </lineage>
</organism>
<evidence type="ECO:0000256" key="4">
    <source>
        <dbReference type="ARBA" id="ARBA00023136"/>
    </source>
</evidence>
<keyword evidence="8" id="KW-1185">Reference proteome</keyword>
<dbReference type="RefSeq" id="WP_060551672.1">
    <property type="nucleotide sequence ID" value="NZ_CP009623.1"/>
</dbReference>
<evidence type="ECO:0000256" key="1">
    <source>
        <dbReference type="ARBA" id="ARBA00004141"/>
    </source>
</evidence>
<dbReference type="GeneID" id="57692390"/>
<evidence type="ECO:0000313" key="8">
    <source>
        <dbReference type="Proteomes" id="UP000195208"/>
    </source>
</evidence>
<dbReference type="GO" id="GO:0016020">
    <property type="term" value="C:membrane"/>
    <property type="evidence" value="ECO:0007669"/>
    <property type="project" value="UniProtKB-SubCell"/>
</dbReference>
<comment type="caution">
    <text evidence="6">The sequence shown here is derived from an EMBL/GenBank/DDBJ whole genome shotgun (WGS) entry which is preliminary data.</text>
</comment>
<dbReference type="PANTHER" id="PTHR10361:SF28">
    <property type="entry name" value="P3 PROTEIN-RELATED"/>
    <property type="match status" value="1"/>
</dbReference>
<dbReference type="Pfam" id="PF01758">
    <property type="entry name" value="SBF"/>
    <property type="match status" value="1"/>
</dbReference>
<name>A0A242VK59_9STAP</name>
<dbReference type="EMBL" id="WMFL01000079">
    <property type="protein sequence ID" value="NJI02633.1"/>
    <property type="molecule type" value="Genomic_DNA"/>
</dbReference>
<reference evidence="7 8" key="1">
    <citation type="submission" date="2017-04" db="EMBL/GenBank/DDBJ databases">
        <title>Staphylococcus agnetis, a potential pathogen in the broiler production.</title>
        <authorList>
            <person name="Poulsen L."/>
        </authorList>
    </citation>
    <scope>NUCLEOTIDE SEQUENCE [LARGE SCALE GENOMIC DNA]</scope>
    <source>
        <strain evidence="7 8">723_310714_2_2_spleen</strain>
    </source>
</reference>
<evidence type="ECO:0000313" key="6">
    <source>
        <dbReference type="EMBL" id="NJI02633.1"/>
    </source>
</evidence>
<proteinExistence type="predicted"/>
<evidence type="ECO:0000256" key="5">
    <source>
        <dbReference type="SAM" id="Phobius"/>
    </source>
</evidence>
<dbReference type="KEGG" id="sagq:EP23_07325"/>
<dbReference type="Proteomes" id="UP000195208">
    <property type="component" value="Unassembled WGS sequence"/>
</dbReference>
<dbReference type="Proteomes" id="UP000646308">
    <property type="component" value="Unassembled WGS sequence"/>
</dbReference>
<dbReference type="AlphaFoldDB" id="A0A242VK59"/>
<feature type="transmembrane region" description="Helical" evidence="5">
    <location>
        <begin position="37"/>
        <end position="55"/>
    </location>
</feature>
<protein>
    <submittedName>
        <fullName evidence="6 7">Symporter</fullName>
    </submittedName>
</protein>
<comment type="subcellular location">
    <subcellularLocation>
        <location evidence="1">Membrane</location>
        <topology evidence="1">Multi-pass membrane protein</topology>
    </subcellularLocation>
</comment>
<feature type="transmembrane region" description="Helical" evidence="5">
    <location>
        <begin position="222"/>
        <end position="245"/>
    </location>
</feature>
<feature type="transmembrane region" description="Helical" evidence="5">
    <location>
        <begin position="167"/>
        <end position="186"/>
    </location>
</feature>
<evidence type="ECO:0000256" key="2">
    <source>
        <dbReference type="ARBA" id="ARBA00022692"/>
    </source>
</evidence>
<sequence length="320" mass="35107">MLRQIGQFASKTFLLWMLLTSFIGFVLPSAFTTFTPWIPYLLGIVMLGMGLSIRLEDFKIVFKYPKPVIIGVVLQYTIMPLLAYFIVKLFQLPPEVAIGVLLVGCCPGGTSSNVISYLAKANVALSVAVTSVSTILSPFVTPSLMFLMAHQWMDVSFMSMFESVSKIVLIPIIVGLVIQRLFYKVAEKTDDILPLISVIAISVILGTVVASSKTLIVETGLLIFAVVILHNVLGYVIGYTLSALFKLNYEDKKTLSIEVGMQNSSLAASLATVHFNPLAAVPGAVFSFVHCITGPTLARYWSSRFDKQQKIIKPLKQTKV</sequence>
<dbReference type="OrthoDB" id="9806785at2"/>
<feature type="transmembrane region" description="Helical" evidence="5">
    <location>
        <begin position="192"/>
        <end position="210"/>
    </location>
</feature>
<dbReference type="InterPro" id="IPR004710">
    <property type="entry name" value="Bilac:Na_transpt"/>
</dbReference>
<evidence type="ECO:0000313" key="7">
    <source>
        <dbReference type="EMBL" id="OTW31938.1"/>
    </source>
</evidence>
<accession>A0A242VK59</accession>
<evidence type="ECO:0000256" key="3">
    <source>
        <dbReference type="ARBA" id="ARBA00022989"/>
    </source>
</evidence>
<reference evidence="6" key="2">
    <citation type="submission" date="2019-11" db="EMBL/GenBank/DDBJ databases">
        <title>Whole genome comparisons of Staphylococcus agnetis isolates from cattle and chickens.</title>
        <authorList>
            <person name="Rhoads D."/>
            <person name="Shwani A."/>
            <person name="Adkins P."/>
            <person name="Calcutt M."/>
            <person name="Middleton J."/>
        </authorList>
    </citation>
    <scope>NUCLEOTIDE SEQUENCE</scope>
    <source>
        <strain evidence="6">1387</strain>
    </source>
</reference>
<feature type="transmembrane region" description="Helical" evidence="5">
    <location>
        <begin position="12"/>
        <end position="31"/>
    </location>
</feature>
<evidence type="ECO:0000313" key="9">
    <source>
        <dbReference type="Proteomes" id="UP000646308"/>
    </source>
</evidence>
<dbReference type="EMBL" id="NEFX01000003">
    <property type="protein sequence ID" value="OTW31938.1"/>
    <property type="molecule type" value="Genomic_DNA"/>
</dbReference>
<gene>
    <name evidence="7" type="ORF">B9M88_02345</name>
    <name evidence="6" type="ORF">GLV84_07325</name>
</gene>
<keyword evidence="4 5" id="KW-0472">Membrane</keyword>
<dbReference type="InterPro" id="IPR002657">
    <property type="entry name" value="BilAc:Na_symport/Acr3"/>
</dbReference>
<dbReference type="InterPro" id="IPR038770">
    <property type="entry name" value="Na+/solute_symporter_sf"/>
</dbReference>
<dbReference type="PANTHER" id="PTHR10361">
    <property type="entry name" value="SODIUM-BILE ACID COTRANSPORTER"/>
    <property type="match status" value="1"/>
</dbReference>
<dbReference type="Gene3D" id="1.20.1530.20">
    <property type="match status" value="1"/>
</dbReference>